<protein>
    <submittedName>
        <fullName evidence="1">Uncharacterized protein</fullName>
    </submittedName>
</protein>
<evidence type="ECO:0000313" key="1">
    <source>
        <dbReference type="EMBL" id="CAG5145885.1"/>
    </source>
</evidence>
<proteinExistence type="predicted"/>
<keyword evidence="2" id="KW-1185">Reference proteome</keyword>
<dbReference type="EMBL" id="CAJRGZ010000015">
    <property type="protein sequence ID" value="CAG5145885.1"/>
    <property type="molecule type" value="Genomic_DNA"/>
</dbReference>
<organism evidence="1 2">
    <name type="scientific">Alternaria atra</name>
    <dbReference type="NCBI Taxonomy" id="119953"/>
    <lineage>
        <taxon>Eukaryota</taxon>
        <taxon>Fungi</taxon>
        <taxon>Dikarya</taxon>
        <taxon>Ascomycota</taxon>
        <taxon>Pezizomycotina</taxon>
        <taxon>Dothideomycetes</taxon>
        <taxon>Pleosporomycetidae</taxon>
        <taxon>Pleosporales</taxon>
        <taxon>Pleosporineae</taxon>
        <taxon>Pleosporaceae</taxon>
        <taxon>Alternaria</taxon>
        <taxon>Alternaria sect. Ulocladioides</taxon>
    </lineage>
</organism>
<dbReference type="RefSeq" id="XP_043165318.1">
    <property type="nucleotide sequence ID" value="XM_043309383.1"/>
</dbReference>
<gene>
    <name evidence="1" type="ORF">ALTATR162_LOCUS1785</name>
</gene>
<accession>A0A8J2HU30</accession>
<name>A0A8J2HU30_9PLEO</name>
<comment type="caution">
    <text evidence="1">The sequence shown here is derived from an EMBL/GenBank/DDBJ whole genome shotgun (WGS) entry which is preliminary data.</text>
</comment>
<reference evidence="1" key="1">
    <citation type="submission" date="2021-05" db="EMBL/GenBank/DDBJ databases">
        <authorList>
            <person name="Stam R."/>
        </authorList>
    </citation>
    <scope>NUCLEOTIDE SEQUENCE</scope>
    <source>
        <strain evidence="1">CS162</strain>
    </source>
</reference>
<evidence type="ECO:0000313" key="2">
    <source>
        <dbReference type="Proteomes" id="UP000676310"/>
    </source>
</evidence>
<dbReference type="Proteomes" id="UP000676310">
    <property type="component" value="Unassembled WGS sequence"/>
</dbReference>
<dbReference type="GeneID" id="67013157"/>
<dbReference type="AlphaFoldDB" id="A0A8J2HU30"/>
<sequence>MSQPQYQIHIQNYNFDKTKLTKSIRPKIYNDVVSANSAAHDLLQHLRSEDEVVRVVKIKEEGMKVHATVNVKNQEDVFSWAEVIRMEEGTPMDQEVEQ</sequence>